<dbReference type="Proteomes" id="UP001497453">
    <property type="component" value="Chromosome 1"/>
</dbReference>
<keyword evidence="1" id="KW-0812">Transmembrane</keyword>
<feature type="transmembrane region" description="Helical" evidence="1">
    <location>
        <begin position="268"/>
        <end position="287"/>
    </location>
</feature>
<proteinExistence type="predicted"/>
<reference evidence="3" key="1">
    <citation type="submission" date="2024-04" db="EMBL/GenBank/DDBJ databases">
        <authorList>
            <person name="Shaw F."/>
            <person name="Minotto A."/>
        </authorList>
    </citation>
    <scope>NUCLEOTIDE SEQUENCE [LARGE SCALE GENOMIC DNA]</scope>
</reference>
<evidence type="ECO:0000256" key="1">
    <source>
        <dbReference type="SAM" id="Phobius"/>
    </source>
</evidence>
<protein>
    <submittedName>
        <fullName evidence="2">Uncharacterized protein</fullName>
    </submittedName>
</protein>
<feature type="transmembrane region" description="Helical" evidence="1">
    <location>
        <begin position="71"/>
        <end position="90"/>
    </location>
</feature>
<feature type="transmembrane region" description="Helical" evidence="1">
    <location>
        <begin position="243"/>
        <end position="262"/>
    </location>
</feature>
<evidence type="ECO:0000313" key="2">
    <source>
        <dbReference type="EMBL" id="CAL1697132.1"/>
    </source>
</evidence>
<accession>A0ABP1CR31</accession>
<keyword evidence="1" id="KW-0472">Membrane</keyword>
<evidence type="ECO:0000313" key="3">
    <source>
        <dbReference type="Proteomes" id="UP001497453"/>
    </source>
</evidence>
<dbReference type="EMBL" id="OZ037944">
    <property type="protein sequence ID" value="CAL1697132.1"/>
    <property type="molecule type" value="Genomic_DNA"/>
</dbReference>
<name>A0ABP1CR31_9APHY</name>
<keyword evidence="1" id="KW-1133">Transmembrane helix</keyword>
<organism evidence="2 3">
    <name type="scientific">Somion occarium</name>
    <dbReference type="NCBI Taxonomy" id="3059160"/>
    <lineage>
        <taxon>Eukaryota</taxon>
        <taxon>Fungi</taxon>
        <taxon>Dikarya</taxon>
        <taxon>Basidiomycota</taxon>
        <taxon>Agaricomycotina</taxon>
        <taxon>Agaricomycetes</taxon>
        <taxon>Polyporales</taxon>
        <taxon>Cerrenaceae</taxon>
        <taxon>Somion</taxon>
    </lineage>
</organism>
<keyword evidence="3" id="KW-1185">Reference proteome</keyword>
<sequence length="314" mass="35430">MDTPLEKLKVYSCGLFNSLPPSRSRTLGQDRHVKLAPLTNAVADVPTENTYLFDGQGPPISLPYRTSTRDVWFSIAIVGTTCLLGGSILGRTRMSLQRRRFARGCLLGTFVAYSANKLCGDGGFGFAMKTQFKDPNLMTYWKAAMATKELLKDGRDMSSGLNDSIYFSSLFNIPDSESWKDVKMVSLDDFLHGVGCSPTTRWLLCKILRQFFVGKGISPEDTDLLIAHMSTFTDMKRLNRIEMLSWLNYATFFGLGLTAYPLLPGQLYIYGCICFLSFYSGVVVGPVRRHYFWRFPERIRDRRTVGSVLRVTFV</sequence>
<gene>
    <name evidence="2" type="ORF">GFSPODELE1_LOCUS1501</name>
</gene>